<feature type="region of interest" description="Disordered" evidence="1">
    <location>
        <begin position="1"/>
        <end position="22"/>
    </location>
</feature>
<dbReference type="SUPFAM" id="SSF46458">
    <property type="entry name" value="Globin-like"/>
    <property type="match status" value="1"/>
</dbReference>
<feature type="domain" description="Globin" evidence="2">
    <location>
        <begin position="126"/>
        <end position="283"/>
    </location>
</feature>
<feature type="region of interest" description="Disordered" evidence="1">
    <location>
        <begin position="73"/>
        <end position="100"/>
    </location>
</feature>
<sequence length="589" mass="65580">MGATQSNGNRNNKLSLADRRYRVNSPRADSLVQQRLSARKIGGVAIEPNNDLNKSTVSEDYLNNKLDLLEEEKLENKRRRRQSCSNSSITSQETLNTSPSRLAQFMQQQTLQMSRFEKSSTLLTILLTRTQRVLIENSWKRAKKGAADGGVGSKVFHTVLTAQPDIKLLFGLEKVPQGRLKYEGQFRRHASVLSRALEYIVKNVQYTDKLGIHFQALGKKHCQMNGGRAFPTHYWDTFLECIIQSLLECDGTSGGRKHRCRETAMAWRSLISFIVQQMRRGFEDERLLRKRFSASLMGIRGVKNNCKSSERSLKSTGRPLISLNQQHNSLHQSFGSLDGSFPFSLQGFDSSTKQHSSNILPVNGRVRASSTISPLAAESTSKGTSNSSRIESTSKQYNFDRLMPTNQHRKSGDISTINSNNIQNPSSSSARSASWCAEVTAEQMQKMKISSKLEKEEEGGMVTHTRASWSVSSIDGVTEVFYTPKNVSGDGNGNEAIPGPALTAIKLLLDSATNGENDKNIIQDQASITPQLIYARHSFSDFVDEENSNKEKEHKQAFNASQKFLSVAQASQGDNNNSSPSQIRRLSAI</sequence>
<dbReference type="GO" id="GO:0019825">
    <property type="term" value="F:oxygen binding"/>
    <property type="evidence" value="ECO:0007669"/>
    <property type="project" value="InterPro"/>
</dbReference>
<dbReference type="Gene3D" id="1.10.490.10">
    <property type="entry name" value="Globins"/>
    <property type="match status" value="1"/>
</dbReference>
<protein>
    <submittedName>
        <fullName evidence="3">GLOBIN domain-containing protein</fullName>
    </submittedName>
</protein>
<dbReference type="InterPro" id="IPR009050">
    <property type="entry name" value="Globin-like_sf"/>
</dbReference>
<proteinExistence type="predicted"/>
<dbReference type="Proteomes" id="UP000605970">
    <property type="component" value="Unassembled WGS sequence"/>
</dbReference>
<dbReference type="EMBL" id="JABEBT010000023">
    <property type="protein sequence ID" value="KAF7637056.1"/>
    <property type="molecule type" value="Genomic_DNA"/>
</dbReference>
<keyword evidence="4" id="KW-1185">Reference proteome</keyword>
<organism evidence="3 4">
    <name type="scientific">Meloidogyne graminicola</name>
    <dbReference type="NCBI Taxonomy" id="189291"/>
    <lineage>
        <taxon>Eukaryota</taxon>
        <taxon>Metazoa</taxon>
        <taxon>Ecdysozoa</taxon>
        <taxon>Nematoda</taxon>
        <taxon>Chromadorea</taxon>
        <taxon>Rhabditida</taxon>
        <taxon>Tylenchina</taxon>
        <taxon>Tylenchomorpha</taxon>
        <taxon>Tylenchoidea</taxon>
        <taxon>Meloidogynidae</taxon>
        <taxon>Meloidogyninae</taxon>
        <taxon>Meloidogyne</taxon>
    </lineage>
</organism>
<feature type="region of interest" description="Disordered" evidence="1">
    <location>
        <begin position="371"/>
        <end position="392"/>
    </location>
</feature>
<dbReference type="PANTHER" id="PTHR47768">
    <property type="entry name" value="GLOBIN RELATED-RELATED"/>
    <property type="match status" value="1"/>
</dbReference>
<dbReference type="GO" id="GO:0020037">
    <property type="term" value="F:heme binding"/>
    <property type="evidence" value="ECO:0007669"/>
    <property type="project" value="InterPro"/>
</dbReference>
<feature type="compositionally biased region" description="Polar residues" evidence="1">
    <location>
        <begin position="1"/>
        <end position="14"/>
    </location>
</feature>
<dbReference type="InterPro" id="IPR000971">
    <property type="entry name" value="Globin"/>
</dbReference>
<comment type="caution">
    <text evidence="3">The sequence shown here is derived from an EMBL/GenBank/DDBJ whole genome shotgun (WGS) entry which is preliminary data.</text>
</comment>
<dbReference type="InterPro" id="IPR012292">
    <property type="entry name" value="Globin/Proto"/>
</dbReference>
<dbReference type="InterPro" id="IPR053341">
    <property type="entry name" value="Oxidative_stress_globin-like"/>
</dbReference>
<evidence type="ECO:0000313" key="3">
    <source>
        <dbReference type="EMBL" id="KAF7637056.1"/>
    </source>
</evidence>
<dbReference type="InterPro" id="IPR044399">
    <property type="entry name" value="Mb-like_M"/>
</dbReference>
<dbReference type="OrthoDB" id="5825062at2759"/>
<evidence type="ECO:0000313" key="4">
    <source>
        <dbReference type="Proteomes" id="UP000605970"/>
    </source>
</evidence>
<feature type="compositionally biased region" description="Low complexity" evidence="1">
    <location>
        <begin position="414"/>
        <end position="431"/>
    </location>
</feature>
<evidence type="ECO:0000259" key="2">
    <source>
        <dbReference type="PROSITE" id="PS01033"/>
    </source>
</evidence>
<dbReference type="PROSITE" id="PS01033">
    <property type="entry name" value="GLOBIN"/>
    <property type="match status" value="1"/>
</dbReference>
<feature type="region of interest" description="Disordered" evidence="1">
    <location>
        <begin position="566"/>
        <end position="589"/>
    </location>
</feature>
<dbReference type="AlphaFoldDB" id="A0A8S9ZUV2"/>
<dbReference type="CDD" id="cd01040">
    <property type="entry name" value="Mb-like"/>
    <property type="match status" value="1"/>
</dbReference>
<name>A0A8S9ZUV2_9BILA</name>
<dbReference type="Pfam" id="PF00042">
    <property type="entry name" value="Globin"/>
    <property type="match status" value="1"/>
</dbReference>
<gene>
    <name evidence="3" type="ORF">Mgra_00003448</name>
</gene>
<feature type="compositionally biased region" description="Polar residues" evidence="1">
    <location>
        <begin position="83"/>
        <end position="100"/>
    </location>
</feature>
<feature type="region of interest" description="Disordered" evidence="1">
    <location>
        <begin position="405"/>
        <end position="431"/>
    </location>
</feature>
<reference evidence="3" key="1">
    <citation type="journal article" date="2020" name="Ecol. Evol.">
        <title>Genome structure and content of the rice root-knot nematode (Meloidogyne graminicola).</title>
        <authorList>
            <person name="Phan N.T."/>
            <person name="Danchin E.G.J."/>
            <person name="Klopp C."/>
            <person name="Perfus-Barbeoch L."/>
            <person name="Kozlowski D.K."/>
            <person name="Koutsovoulos G.D."/>
            <person name="Lopez-Roques C."/>
            <person name="Bouchez O."/>
            <person name="Zahm M."/>
            <person name="Besnard G."/>
            <person name="Bellafiore S."/>
        </authorList>
    </citation>
    <scope>NUCLEOTIDE SEQUENCE</scope>
    <source>
        <strain evidence="3">VN-18</strain>
    </source>
</reference>
<accession>A0A8S9ZUV2</accession>
<evidence type="ECO:0000256" key="1">
    <source>
        <dbReference type="SAM" id="MobiDB-lite"/>
    </source>
</evidence>
<dbReference type="PANTHER" id="PTHR47768:SF2">
    <property type="entry name" value="GLOBIN-RELATED"/>
    <property type="match status" value="1"/>
</dbReference>